<proteinExistence type="predicted"/>
<dbReference type="InterPro" id="IPR036188">
    <property type="entry name" value="FAD/NAD-bd_sf"/>
</dbReference>
<evidence type="ECO:0000313" key="3">
    <source>
        <dbReference type="Proteomes" id="UP001216828"/>
    </source>
</evidence>
<dbReference type="Proteomes" id="UP001216828">
    <property type="component" value="Chromosome"/>
</dbReference>
<dbReference type="Gene3D" id="3.50.50.60">
    <property type="entry name" value="FAD/NAD(P)-binding domain"/>
    <property type="match status" value="1"/>
</dbReference>
<dbReference type="SUPFAM" id="SSF51905">
    <property type="entry name" value="FAD/NAD(P)-binding domain"/>
    <property type="match status" value="2"/>
</dbReference>
<dbReference type="InterPro" id="IPR050982">
    <property type="entry name" value="Auxin_biosynth/cation_transpt"/>
</dbReference>
<dbReference type="PANTHER" id="PTHR43539:SF78">
    <property type="entry name" value="FLAVIN-CONTAINING MONOOXYGENASE"/>
    <property type="match status" value="1"/>
</dbReference>
<sequence length="359" mass="38871">MDSVDVVVIGGGQSGLSAGYFLRRSGLSYIILDGETSPGGAWQHAWQSLSLFSPASWSSIAGWPMPTSQALYPTRAEILDYLARYEQKYALHIARPVQVQGVRHSDGRLVVDAADGRRWRSLAVISASGTWRCPYIPPYEGLGVFGGIQLHSAQYSSPAPLSGLRVAIIGGGNSGAQILAEVSRVAETTWITERPPVFLPDDVDGRVLFERATERWRARQEGRSPELPGGFGDIVMVPSVRDARERGVLNSIPPPIRFTTTGMEWADGSHRIFDAVIWCTGFGPALSHLEGLGVINGQGRVDLDESELRSIVVPSVWLLGYGDWNGSASATLIGVTRYAREVVKQVQAYVADDPSRPAG</sequence>
<dbReference type="Pfam" id="PF13738">
    <property type="entry name" value="Pyr_redox_3"/>
    <property type="match status" value="1"/>
</dbReference>
<protein>
    <submittedName>
        <fullName evidence="2">ArsO family NAD(P)H-dependent flavin-containing monooxygenase</fullName>
    </submittedName>
</protein>
<dbReference type="PANTHER" id="PTHR43539">
    <property type="entry name" value="FLAVIN-BINDING MONOOXYGENASE-LIKE PROTEIN (AFU_ORTHOLOGUE AFUA_4G09220)"/>
    <property type="match status" value="1"/>
</dbReference>
<name>A0ABY7XUS3_9GAMM</name>
<accession>A0ABY7XUS3</accession>
<keyword evidence="3" id="KW-1185">Reference proteome</keyword>
<dbReference type="PRINTS" id="PR00368">
    <property type="entry name" value="FADPNR"/>
</dbReference>
<keyword evidence="2" id="KW-0503">Monooxygenase</keyword>
<organism evidence="2 3">
    <name type="scientific">Stenotrophomonas forensis</name>
    <dbReference type="NCBI Taxonomy" id="2871169"/>
    <lineage>
        <taxon>Bacteria</taxon>
        <taxon>Pseudomonadati</taxon>
        <taxon>Pseudomonadota</taxon>
        <taxon>Gammaproteobacteria</taxon>
        <taxon>Lysobacterales</taxon>
        <taxon>Lysobacteraceae</taxon>
        <taxon>Stenotrophomonas</taxon>
        <taxon>Stenotrophomonas maltophilia group</taxon>
    </lineage>
</organism>
<keyword evidence="1" id="KW-0560">Oxidoreductase</keyword>
<evidence type="ECO:0000313" key="2">
    <source>
        <dbReference type="EMBL" id="WDM61824.1"/>
    </source>
</evidence>
<dbReference type="RefSeq" id="WP_274510473.1">
    <property type="nucleotide sequence ID" value="NZ_CP082270.1"/>
</dbReference>
<reference evidence="2 3" key="1">
    <citation type="submission" date="2021-08" db="EMBL/GenBank/DDBJ databases">
        <title>Stenotrophomonas forensis sp. nov., isolated from contaminated viral transport media.</title>
        <authorList>
            <person name="Nguyen S.V."/>
            <person name="Edwards D."/>
            <person name="Scott S."/>
            <person name="Doss J."/>
            <person name="Merid S."/>
            <person name="Zelaya E."/>
            <person name="Maza C."/>
            <person name="Mann M."/>
            <person name="Hamilton B."/>
            <person name="Blackwell R."/>
            <person name="Tran A."/>
            <person name="Hauser J."/>
        </authorList>
    </citation>
    <scope>NUCLEOTIDE SEQUENCE [LARGE SCALE GENOMIC DNA]</scope>
    <source>
        <strain evidence="2 3">DFS-20110405</strain>
    </source>
</reference>
<gene>
    <name evidence="2" type="ORF">K5L94_11720</name>
</gene>
<dbReference type="GO" id="GO:0004497">
    <property type="term" value="F:monooxygenase activity"/>
    <property type="evidence" value="ECO:0007669"/>
    <property type="project" value="UniProtKB-KW"/>
</dbReference>
<dbReference type="EMBL" id="CP082270">
    <property type="protein sequence ID" value="WDM61824.1"/>
    <property type="molecule type" value="Genomic_DNA"/>
</dbReference>
<evidence type="ECO:0000256" key="1">
    <source>
        <dbReference type="ARBA" id="ARBA00023002"/>
    </source>
</evidence>
<dbReference type="PRINTS" id="PR00469">
    <property type="entry name" value="PNDRDTASEII"/>
</dbReference>
<dbReference type="NCBIfam" id="NF040505">
    <property type="entry name" value="ArsO_flavin_mono"/>
    <property type="match status" value="1"/>
</dbReference>